<evidence type="ECO:0000313" key="2">
    <source>
        <dbReference type="EMBL" id="KAK0580782.1"/>
    </source>
</evidence>
<reference evidence="2" key="2">
    <citation type="submission" date="2023-06" db="EMBL/GenBank/DDBJ databases">
        <authorList>
            <person name="Swenson N.G."/>
            <person name="Wegrzyn J.L."/>
            <person name="Mcevoy S.L."/>
        </authorList>
    </citation>
    <scope>NUCLEOTIDE SEQUENCE</scope>
    <source>
        <strain evidence="2">NS2018</strain>
        <tissue evidence="2">Leaf</tissue>
    </source>
</reference>
<protein>
    <submittedName>
        <fullName evidence="2">Uncharacterized protein</fullName>
    </submittedName>
</protein>
<feature type="compositionally biased region" description="Basic and acidic residues" evidence="1">
    <location>
        <begin position="283"/>
        <end position="297"/>
    </location>
</feature>
<feature type="compositionally biased region" description="Basic and acidic residues" evidence="1">
    <location>
        <begin position="209"/>
        <end position="219"/>
    </location>
</feature>
<proteinExistence type="predicted"/>
<dbReference type="Proteomes" id="UP001168877">
    <property type="component" value="Unassembled WGS sequence"/>
</dbReference>
<accession>A0AA39VHV4</accession>
<organism evidence="2 3">
    <name type="scientific">Acer saccharum</name>
    <name type="common">Sugar maple</name>
    <dbReference type="NCBI Taxonomy" id="4024"/>
    <lineage>
        <taxon>Eukaryota</taxon>
        <taxon>Viridiplantae</taxon>
        <taxon>Streptophyta</taxon>
        <taxon>Embryophyta</taxon>
        <taxon>Tracheophyta</taxon>
        <taxon>Spermatophyta</taxon>
        <taxon>Magnoliopsida</taxon>
        <taxon>eudicotyledons</taxon>
        <taxon>Gunneridae</taxon>
        <taxon>Pentapetalae</taxon>
        <taxon>rosids</taxon>
        <taxon>malvids</taxon>
        <taxon>Sapindales</taxon>
        <taxon>Sapindaceae</taxon>
        <taxon>Hippocastanoideae</taxon>
        <taxon>Acereae</taxon>
        <taxon>Acer</taxon>
    </lineage>
</organism>
<feature type="region of interest" description="Disordered" evidence="1">
    <location>
        <begin position="199"/>
        <end position="316"/>
    </location>
</feature>
<reference evidence="2" key="1">
    <citation type="journal article" date="2022" name="Plant J.">
        <title>Strategies of tolerance reflected in two North American maple genomes.</title>
        <authorList>
            <person name="McEvoy S.L."/>
            <person name="Sezen U.U."/>
            <person name="Trouern-Trend A."/>
            <person name="McMahon S.M."/>
            <person name="Schaberg P.G."/>
            <person name="Yang J."/>
            <person name="Wegrzyn J.L."/>
            <person name="Swenson N.G."/>
        </authorList>
    </citation>
    <scope>NUCLEOTIDE SEQUENCE</scope>
    <source>
        <strain evidence="2">NS2018</strain>
    </source>
</reference>
<name>A0AA39VHV4_ACESA</name>
<feature type="region of interest" description="Disordered" evidence="1">
    <location>
        <begin position="1"/>
        <end position="46"/>
    </location>
</feature>
<keyword evidence="3" id="KW-1185">Reference proteome</keyword>
<sequence length="402" mass="45007">MAKTTSDGQTMSVERQRAWGEPVPDGPSLFLHQADRVPDGPGPSLHQTVGADRVLLYIRRLGRTRPLIDRVLLCIKRLGRIGHSPISGTGDGSETLNDSDRDRDGNSSGDLVVEPTVPTGDRAVTIGEQSAVTPGTRAADPGILQHFQATLVNLISEASKIGLSLPIGLGDSSPYELTTPGIHPLGRLRSKVHIAILDTQARQSTEETPQDHTEDFEGRKQRKGKGVMNEESREERDQARTHGVNSSDTYQRNRRRHHSISSEDKSPRPRRELRSKRAKRRRSESTEDRRSPDERGNHGRMTIKSRLDPAGELTGQREVTLQELSRKVSAMARRYGHNVSSDDESDSPFVENIARTQFPDKFRMPTIEQYKENRDPKEHVRRFHNITAQYSSNDGLLCLTFP</sequence>
<feature type="compositionally biased region" description="Polar residues" evidence="1">
    <location>
        <begin position="1"/>
        <end position="13"/>
    </location>
</feature>
<evidence type="ECO:0000313" key="3">
    <source>
        <dbReference type="Proteomes" id="UP001168877"/>
    </source>
</evidence>
<feature type="region of interest" description="Disordered" evidence="1">
    <location>
        <begin position="84"/>
        <end position="116"/>
    </location>
</feature>
<dbReference type="EMBL" id="JAUESC010000384">
    <property type="protein sequence ID" value="KAK0580782.1"/>
    <property type="molecule type" value="Genomic_DNA"/>
</dbReference>
<gene>
    <name evidence="2" type="ORF">LWI29_006168</name>
</gene>
<dbReference type="AlphaFoldDB" id="A0AA39VHV4"/>
<evidence type="ECO:0000256" key="1">
    <source>
        <dbReference type="SAM" id="MobiDB-lite"/>
    </source>
</evidence>
<feature type="compositionally biased region" description="Basic and acidic residues" evidence="1">
    <location>
        <begin position="260"/>
        <end position="272"/>
    </location>
</feature>
<comment type="caution">
    <text evidence="2">The sequence shown here is derived from an EMBL/GenBank/DDBJ whole genome shotgun (WGS) entry which is preliminary data.</text>
</comment>
<feature type="compositionally biased region" description="Basic residues" evidence="1">
    <location>
        <begin position="273"/>
        <end position="282"/>
    </location>
</feature>
<feature type="compositionally biased region" description="Basic and acidic residues" evidence="1">
    <location>
        <begin position="228"/>
        <end position="240"/>
    </location>
</feature>